<evidence type="ECO:0000313" key="1">
    <source>
        <dbReference type="EMBL" id="KAF9308523.1"/>
    </source>
</evidence>
<dbReference type="Proteomes" id="UP000696485">
    <property type="component" value="Unassembled WGS sequence"/>
</dbReference>
<evidence type="ECO:0000313" key="2">
    <source>
        <dbReference type="Proteomes" id="UP000696485"/>
    </source>
</evidence>
<proteinExistence type="predicted"/>
<feature type="non-terminal residue" evidence="1">
    <location>
        <position position="98"/>
    </location>
</feature>
<reference evidence="1" key="1">
    <citation type="journal article" date="2020" name="Fungal Divers.">
        <title>Resolving the Mortierellaceae phylogeny through synthesis of multi-gene phylogenetics and phylogenomics.</title>
        <authorList>
            <person name="Vandepol N."/>
            <person name="Liber J."/>
            <person name="Desiro A."/>
            <person name="Na H."/>
            <person name="Kennedy M."/>
            <person name="Barry K."/>
            <person name="Grigoriev I.V."/>
            <person name="Miller A.N."/>
            <person name="O'Donnell K."/>
            <person name="Stajich J.E."/>
            <person name="Bonito G."/>
        </authorList>
    </citation>
    <scope>NUCLEOTIDE SEQUENCE</scope>
    <source>
        <strain evidence="1">NVP1</strain>
    </source>
</reference>
<keyword evidence="2" id="KW-1185">Reference proteome</keyword>
<comment type="caution">
    <text evidence="1">The sequence shown here is derived from an EMBL/GenBank/DDBJ whole genome shotgun (WGS) entry which is preliminary data.</text>
</comment>
<gene>
    <name evidence="1" type="ORF">BG006_005415</name>
</gene>
<protein>
    <submittedName>
        <fullName evidence="1">Uncharacterized protein</fullName>
    </submittedName>
</protein>
<dbReference type="AlphaFoldDB" id="A0A9P5S7N7"/>
<accession>A0A9P5S7N7</accession>
<organism evidence="1 2">
    <name type="scientific">Podila minutissima</name>
    <dbReference type="NCBI Taxonomy" id="64525"/>
    <lineage>
        <taxon>Eukaryota</taxon>
        <taxon>Fungi</taxon>
        <taxon>Fungi incertae sedis</taxon>
        <taxon>Mucoromycota</taxon>
        <taxon>Mortierellomycotina</taxon>
        <taxon>Mortierellomycetes</taxon>
        <taxon>Mortierellales</taxon>
        <taxon>Mortierellaceae</taxon>
        <taxon>Podila</taxon>
    </lineage>
</organism>
<dbReference type="EMBL" id="JAAAUY010003033">
    <property type="protein sequence ID" value="KAF9308523.1"/>
    <property type="molecule type" value="Genomic_DNA"/>
</dbReference>
<feature type="non-terminal residue" evidence="1">
    <location>
        <position position="1"/>
    </location>
</feature>
<sequence length="98" mass="10630">DSLIDLHHTFLSPRMPLVSKGTDASKESSGVGVNDMDDLSGNHIVLIMPFKGSVFEIDGLAMSGVIYLGRAGEDWTAIAQQRLEQWSEAACDTCVFND</sequence>
<name>A0A9P5S7N7_9FUNG</name>